<keyword evidence="3" id="KW-0804">Transcription</keyword>
<evidence type="ECO:0000256" key="2">
    <source>
        <dbReference type="ARBA" id="ARBA00023125"/>
    </source>
</evidence>
<dbReference type="Gene3D" id="1.10.10.60">
    <property type="entry name" value="Homeodomain-like"/>
    <property type="match status" value="1"/>
</dbReference>
<dbReference type="Proteomes" id="UP000267268">
    <property type="component" value="Chromosome 1"/>
</dbReference>
<dbReference type="KEGG" id="fll:EI427_16575"/>
<dbReference type="RefSeq" id="WP_126616822.1">
    <property type="nucleotide sequence ID" value="NZ_CP034562.1"/>
</dbReference>
<feature type="domain" description="HTH araC/xylS-type" evidence="4">
    <location>
        <begin position="1"/>
        <end position="76"/>
    </location>
</feature>
<dbReference type="PANTHER" id="PTHR43280:SF2">
    <property type="entry name" value="HTH-TYPE TRANSCRIPTIONAL REGULATOR EXSA"/>
    <property type="match status" value="1"/>
</dbReference>
<dbReference type="Pfam" id="PF12833">
    <property type="entry name" value="HTH_18"/>
    <property type="match status" value="1"/>
</dbReference>
<dbReference type="GO" id="GO:0003700">
    <property type="term" value="F:DNA-binding transcription factor activity"/>
    <property type="evidence" value="ECO:0007669"/>
    <property type="project" value="InterPro"/>
</dbReference>
<dbReference type="InterPro" id="IPR009057">
    <property type="entry name" value="Homeodomain-like_sf"/>
</dbReference>
<dbReference type="PROSITE" id="PS01124">
    <property type="entry name" value="HTH_ARAC_FAMILY_2"/>
    <property type="match status" value="1"/>
</dbReference>
<organism evidence="5 6">
    <name type="scientific">Flammeovirga pectinis</name>
    <dbReference type="NCBI Taxonomy" id="2494373"/>
    <lineage>
        <taxon>Bacteria</taxon>
        <taxon>Pseudomonadati</taxon>
        <taxon>Bacteroidota</taxon>
        <taxon>Cytophagia</taxon>
        <taxon>Cytophagales</taxon>
        <taxon>Flammeovirgaceae</taxon>
        <taxon>Flammeovirga</taxon>
    </lineage>
</organism>
<dbReference type="InterPro" id="IPR018060">
    <property type="entry name" value="HTH_AraC"/>
</dbReference>
<proteinExistence type="predicted"/>
<keyword evidence="1" id="KW-0805">Transcription regulation</keyword>
<evidence type="ECO:0000259" key="4">
    <source>
        <dbReference type="PROSITE" id="PS01124"/>
    </source>
</evidence>
<evidence type="ECO:0000313" key="6">
    <source>
        <dbReference type="Proteomes" id="UP000267268"/>
    </source>
</evidence>
<keyword evidence="6" id="KW-1185">Reference proteome</keyword>
<dbReference type="AlphaFoldDB" id="A0A3S9P6E9"/>
<protein>
    <submittedName>
        <fullName evidence="5">AraC family transcriptional regulator</fullName>
    </submittedName>
</protein>
<name>A0A3S9P6E9_9BACT</name>
<accession>A0A3S9P6E9</accession>
<keyword evidence="2" id="KW-0238">DNA-binding</keyword>
<dbReference type="SMART" id="SM00342">
    <property type="entry name" value="HTH_ARAC"/>
    <property type="match status" value="1"/>
</dbReference>
<sequence length="79" mass="9159">MSLSQSTLYRKIKSSTNNTIVGFIRSIRLKKAANLLLSTPYSLKEIIDLVGINDTRYFIKEFKKQYKVEPSEYRVKAVI</sequence>
<evidence type="ECO:0000313" key="5">
    <source>
        <dbReference type="EMBL" id="AZQ63781.1"/>
    </source>
</evidence>
<dbReference type="OrthoDB" id="9813413at2"/>
<evidence type="ECO:0000256" key="3">
    <source>
        <dbReference type="ARBA" id="ARBA00023163"/>
    </source>
</evidence>
<dbReference type="PANTHER" id="PTHR43280">
    <property type="entry name" value="ARAC-FAMILY TRANSCRIPTIONAL REGULATOR"/>
    <property type="match status" value="1"/>
</dbReference>
<evidence type="ECO:0000256" key="1">
    <source>
        <dbReference type="ARBA" id="ARBA00023015"/>
    </source>
</evidence>
<dbReference type="GO" id="GO:0043565">
    <property type="term" value="F:sequence-specific DNA binding"/>
    <property type="evidence" value="ECO:0007669"/>
    <property type="project" value="InterPro"/>
</dbReference>
<reference evidence="5 6" key="1">
    <citation type="submission" date="2018-12" db="EMBL/GenBank/DDBJ databases">
        <title>Flammeovirga pectinis sp. nov., isolated from the gut of the Korean scallop, Patinopecten yessoensis.</title>
        <authorList>
            <person name="Bae J.-W."/>
            <person name="Jeong Y.-S."/>
            <person name="Kang W."/>
        </authorList>
    </citation>
    <scope>NUCLEOTIDE SEQUENCE [LARGE SCALE GENOMIC DNA]</scope>
    <source>
        <strain evidence="5 6">L12M1</strain>
    </source>
</reference>
<dbReference type="EMBL" id="CP034562">
    <property type="protein sequence ID" value="AZQ63781.1"/>
    <property type="molecule type" value="Genomic_DNA"/>
</dbReference>
<gene>
    <name evidence="5" type="ORF">EI427_16575</name>
</gene>
<dbReference type="SUPFAM" id="SSF46689">
    <property type="entry name" value="Homeodomain-like"/>
    <property type="match status" value="1"/>
</dbReference>